<feature type="compositionally biased region" description="Low complexity" evidence="5">
    <location>
        <begin position="12"/>
        <end position="31"/>
    </location>
</feature>
<keyword evidence="3 6" id="KW-1133">Transmembrane helix</keyword>
<protein>
    <submittedName>
        <fullName evidence="8 10">MFS general substrate transporter</fullName>
    </submittedName>
</protein>
<feature type="region of interest" description="Disordered" evidence="5">
    <location>
        <begin position="1"/>
        <end position="44"/>
    </location>
</feature>
<keyword evidence="2 6" id="KW-0812">Transmembrane</keyword>
<dbReference type="PROSITE" id="PS50850">
    <property type="entry name" value="MFS"/>
    <property type="match status" value="1"/>
</dbReference>
<dbReference type="GO" id="GO:0000329">
    <property type="term" value="C:fungal-type vacuole membrane"/>
    <property type="evidence" value="ECO:0007669"/>
    <property type="project" value="TreeGrafter"/>
</dbReference>
<evidence type="ECO:0000256" key="6">
    <source>
        <dbReference type="SAM" id="Phobius"/>
    </source>
</evidence>
<evidence type="ECO:0000256" key="5">
    <source>
        <dbReference type="SAM" id="MobiDB-lite"/>
    </source>
</evidence>
<evidence type="ECO:0000313" key="10">
    <source>
        <dbReference type="RefSeq" id="XP_033575147.1"/>
    </source>
</evidence>
<dbReference type="AlphaFoldDB" id="A0A6A6YI29"/>
<evidence type="ECO:0000313" key="9">
    <source>
        <dbReference type="Proteomes" id="UP000504636"/>
    </source>
</evidence>
<reference evidence="8 10" key="1">
    <citation type="journal article" date="2020" name="Stud. Mycol.">
        <title>101 Dothideomycetes genomes: a test case for predicting lifestyles and emergence of pathogens.</title>
        <authorList>
            <person name="Haridas S."/>
            <person name="Albert R."/>
            <person name="Binder M."/>
            <person name="Bloem J."/>
            <person name="Labutti K."/>
            <person name="Salamov A."/>
            <person name="Andreopoulos B."/>
            <person name="Baker S."/>
            <person name="Barry K."/>
            <person name="Bills G."/>
            <person name="Bluhm B."/>
            <person name="Cannon C."/>
            <person name="Castanera R."/>
            <person name="Culley D."/>
            <person name="Daum C."/>
            <person name="Ezra D."/>
            <person name="Gonzalez J."/>
            <person name="Henrissat B."/>
            <person name="Kuo A."/>
            <person name="Liang C."/>
            <person name="Lipzen A."/>
            <person name="Lutzoni F."/>
            <person name="Magnuson J."/>
            <person name="Mondo S."/>
            <person name="Nolan M."/>
            <person name="Ohm R."/>
            <person name="Pangilinan J."/>
            <person name="Park H.-J."/>
            <person name="Ramirez L."/>
            <person name="Alfaro M."/>
            <person name="Sun H."/>
            <person name="Tritt A."/>
            <person name="Yoshinaga Y."/>
            <person name="Zwiers L.-H."/>
            <person name="Turgeon B."/>
            <person name="Goodwin S."/>
            <person name="Spatafora J."/>
            <person name="Crous P."/>
            <person name="Grigoriev I."/>
        </authorList>
    </citation>
    <scope>NUCLEOTIDE SEQUENCE</scope>
    <source>
        <strain evidence="8 10">CBS 304.34</strain>
    </source>
</reference>
<feature type="transmembrane region" description="Helical" evidence="6">
    <location>
        <begin position="209"/>
        <end position="232"/>
    </location>
</feature>
<sequence length="576" mass="60765">MPDPSASTTEQSPLLSRRTSLSSNASTASKSVGDQSSAQLESNDEPAPVISTVRGTVVIASIGLLIFLEATNISILTTTQSAIAADLDAFEQVSWLTSSYLIAMSSISPLSGRLCQLFSPRICIFVSTMIVCIGSIITSLSSTLAVFLFGRAVTGAGAAGILVVATIIAIQLASDKQRGLYIGLINSGMTIGVSLGAVIAGAVEPKYGWNVLFGAQAPLSLVVGICLLFGIPKRFVSGERAYTDLPLRMKLRRVDYFGALALTSTIVLFLLGLSGPRVLPLPMILAVIIFPFFVINEARYAADPIIPMAVLRSRGTLLTCLATVGFMMARWSILFYTPVYALAIRGWSPAVAGSILIPTNAGFATGGLLAGLLHIRRAGSFYVPSLVTMGLFPVTLLLLALFSIPEVPTAAYIVLVFLNGFVTGGALNYTLVHALHLTLPSVHPIVLSLVATFRGFAGSFGSAIGGGLFTRILHTTLAKGFADVGLKHREGLVRRLMGSPAIVRGLEGVEQEVAISAYVTAVRALFFAAMGLACCVVFIQAGTGWKEAVDPNRKVVENYEVDEEEVEEEEALLGGA</sequence>
<evidence type="ECO:0000256" key="2">
    <source>
        <dbReference type="ARBA" id="ARBA00022692"/>
    </source>
</evidence>
<dbReference type="Proteomes" id="UP000504636">
    <property type="component" value="Unplaced"/>
</dbReference>
<feature type="domain" description="Major facilitator superfamily (MFS) profile" evidence="7">
    <location>
        <begin position="58"/>
        <end position="546"/>
    </location>
</feature>
<dbReference type="InterPro" id="IPR036259">
    <property type="entry name" value="MFS_trans_sf"/>
</dbReference>
<evidence type="ECO:0000313" key="8">
    <source>
        <dbReference type="EMBL" id="KAF2808183.1"/>
    </source>
</evidence>
<dbReference type="PANTHER" id="PTHR23501">
    <property type="entry name" value="MAJOR FACILITATOR SUPERFAMILY"/>
    <property type="match status" value="1"/>
</dbReference>
<evidence type="ECO:0000256" key="1">
    <source>
        <dbReference type="ARBA" id="ARBA00004141"/>
    </source>
</evidence>
<feature type="transmembrane region" description="Helical" evidence="6">
    <location>
        <begin position="122"/>
        <end position="149"/>
    </location>
</feature>
<keyword evidence="4 6" id="KW-0472">Membrane</keyword>
<reference evidence="10" key="2">
    <citation type="submission" date="2020-04" db="EMBL/GenBank/DDBJ databases">
        <authorList>
            <consortium name="NCBI Genome Project"/>
        </authorList>
    </citation>
    <scope>NUCLEOTIDE SEQUENCE</scope>
    <source>
        <strain evidence="10">CBS 304.34</strain>
    </source>
</reference>
<organism evidence="8">
    <name type="scientific">Mytilinidion resinicola</name>
    <dbReference type="NCBI Taxonomy" id="574789"/>
    <lineage>
        <taxon>Eukaryota</taxon>
        <taxon>Fungi</taxon>
        <taxon>Dikarya</taxon>
        <taxon>Ascomycota</taxon>
        <taxon>Pezizomycotina</taxon>
        <taxon>Dothideomycetes</taxon>
        <taxon>Pleosporomycetidae</taxon>
        <taxon>Mytilinidiales</taxon>
        <taxon>Mytilinidiaceae</taxon>
        <taxon>Mytilinidion</taxon>
    </lineage>
</organism>
<accession>A0A6A6YI29</accession>
<evidence type="ECO:0000256" key="4">
    <source>
        <dbReference type="ARBA" id="ARBA00023136"/>
    </source>
</evidence>
<feature type="transmembrane region" description="Helical" evidence="6">
    <location>
        <begin position="317"/>
        <end position="343"/>
    </location>
</feature>
<feature type="compositionally biased region" description="Polar residues" evidence="5">
    <location>
        <begin position="32"/>
        <end position="41"/>
    </location>
</feature>
<dbReference type="GO" id="GO:0015174">
    <property type="term" value="F:basic amino acid transmembrane transporter activity"/>
    <property type="evidence" value="ECO:0007669"/>
    <property type="project" value="TreeGrafter"/>
</dbReference>
<feature type="transmembrane region" description="Helical" evidence="6">
    <location>
        <begin position="279"/>
        <end position="296"/>
    </location>
</feature>
<dbReference type="EMBL" id="MU003703">
    <property type="protein sequence ID" value="KAF2808183.1"/>
    <property type="molecule type" value="Genomic_DNA"/>
</dbReference>
<proteinExistence type="predicted"/>
<feature type="transmembrane region" description="Helical" evidence="6">
    <location>
        <begin position="444"/>
        <end position="469"/>
    </location>
</feature>
<dbReference type="SUPFAM" id="SSF103473">
    <property type="entry name" value="MFS general substrate transporter"/>
    <property type="match status" value="1"/>
</dbReference>
<feature type="transmembrane region" description="Helical" evidence="6">
    <location>
        <begin position="180"/>
        <end position="203"/>
    </location>
</feature>
<feature type="transmembrane region" description="Helical" evidence="6">
    <location>
        <begin position="382"/>
        <end position="404"/>
    </location>
</feature>
<feature type="transmembrane region" description="Helical" evidence="6">
    <location>
        <begin position="253"/>
        <end position="273"/>
    </location>
</feature>
<dbReference type="Gene3D" id="1.20.1250.20">
    <property type="entry name" value="MFS general substrate transporter like domains"/>
    <property type="match status" value="2"/>
</dbReference>
<feature type="transmembrane region" description="Helical" evidence="6">
    <location>
        <begin position="410"/>
        <end position="432"/>
    </location>
</feature>
<reference evidence="10" key="3">
    <citation type="submission" date="2025-04" db="UniProtKB">
        <authorList>
            <consortium name="RefSeq"/>
        </authorList>
    </citation>
    <scope>IDENTIFICATION</scope>
    <source>
        <strain evidence="10">CBS 304.34</strain>
    </source>
</reference>
<dbReference type="PANTHER" id="PTHR23501:SF6">
    <property type="entry name" value="MULTIDRUG TRANSPORTER, PUTATIVE (AFU_ORTHOLOGUE AFUA_3G14560)-RELATED"/>
    <property type="match status" value="1"/>
</dbReference>
<name>A0A6A6YI29_9PEZI</name>
<keyword evidence="9" id="KW-1185">Reference proteome</keyword>
<dbReference type="OrthoDB" id="4160219at2759"/>
<dbReference type="Pfam" id="PF07690">
    <property type="entry name" value="MFS_1"/>
    <property type="match status" value="1"/>
</dbReference>
<feature type="transmembrane region" description="Helical" evidence="6">
    <location>
        <begin position="355"/>
        <end position="375"/>
    </location>
</feature>
<gene>
    <name evidence="8 10" type="ORF">BDZ99DRAFT_572080</name>
</gene>
<dbReference type="GeneID" id="54469058"/>
<feature type="transmembrane region" description="Helical" evidence="6">
    <location>
        <begin position="155"/>
        <end position="173"/>
    </location>
</feature>
<dbReference type="InterPro" id="IPR011701">
    <property type="entry name" value="MFS"/>
</dbReference>
<dbReference type="RefSeq" id="XP_033575147.1">
    <property type="nucleotide sequence ID" value="XM_033728165.1"/>
</dbReference>
<feature type="transmembrane region" description="Helical" evidence="6">
    <location>
        <begin position="49"/>
        <end position="68"/>
    </location>
</feature>
<feature type="compositionally biased region" description="Polar residues" evidence="5">
    <location>
        <begin position="1"/>
        <end position="11"/>
    </location>
</feature>
<dbReference type="InterPro" id="IPR020846">
    <property type="entry name" value="MFS_dom"/>
</dbReference>
<evidence type="ECO:0000259" key="7">
    <source>
        <dbReference type="PROSITE" id="PS50850"/>
    </source>
</evidence>
<evidence type="ECO:0000256" key="3">
    <source>
        <dbReference type="ARBA" id="ARBA00022989"/>
    </source>
</evidence>
<comment type="subcellular location">
    <subcellularLocation>
        <location evidence="1">Membrane</location>
        <topology evidence="1">Multi-pass membrane protein</topology>
    </subcellularLocation>
</comment>
<feature type="transmembrane region" description="Helical" evidence="6">
    <location>
        <begin position="515"/>
        <end position="539"/>
    </location>
</feature>